<dbReference type="InterPro" id="IPR036873">
    <property type="entry name" value="Rhodanese-like_dom_sf"/>
</dbReference>
<dbReference type="SMART" id="SM00450">
    <property type="entry name" value="RHOD"/>
    <property type="match status" value="1"/>
</dbReference>
<dbReference type="CDD" id="cd00158">
    <property type="entry name" value="RHOD"/>
    <property type="match status" value="1"/>
</dbReference>
<evidence type="ECO:0000313" key="3">
    <source>
        <dbReference type="Proteomes" id="UP000809081"/>
    </source>
</evidence>
<feature type="domain" description="Rhodanese" evidence="1">
    <location>
        <begin position="7"/>
        <end position="86"/>
    </location>
</feature>
<dbReference type="PROSITE" id="PS50206">
    <property type="entry name" value="RHODANESE_3"/>
    <property type="match status" value="1"/>
</dbReference>
<evidence type="ECO:0000313" key="2">
    <source>
        <dbReference type="EMBL" id="MBM7636870.1"/>
    </source>
</evidence>
<dbReference type="SUPFAM" id="SSF52821">
    <property type="entry name" value="Rhodanese/Cell cycle control phosphatase"/>
    <property type="match status" value="1"/>
</dbReference>
<dbReference type="InterPro" id="IPR001763">
    <property type="entry name" value="Rhodanese-like_dom"/>
</dbReference>
<proteinExistence type="predicted"/>
<accession>A0ABS2PN58</accession>
<dbReference type="PANTHER" id="PTHR43031:SF1">
    <property type="entry name" value="PYRIDINE NUCLEOTIDE-DISULPHIDE OXIDOREDUCTASE"/>
    <property type="match status" value="1"/>
</dbReference>
<dbReference type="EMBL" id="JAFBEI010000040">
    <property type="protein sequence ID" value="MBM7636870.1"/>
    <property type="molecule type" value="Genomic_DNA"/>
</dbReference>
<dbReference type="RefSeq" id="WP_205017735.1">
    <property type="nucleotide sequence ID" value="NZ_JAFBEI010000040.1"/>
</dbReference>
<gene>
    <name evidence="2" type="ORF">JOC31_001697</name>
</gene>
<sequence length="96" mass="10903">MNYVEKVAQGALLIDVRGEEEYSLGHFEGSINIPHLDLAETDLPEDKEQELLVYCKMGPRAEIAKAILNHRGYHRVYYLGGLEDVSDLGFTFRGNY</sequence>
<keyword evidence="3" id="KW-1185">Reference proteome</keyword>
<name>A0ABS2PN58_9STRE</name>
<evidence type="ECO:0000259" key="1">
    <source>
        <dbReference type="PROSITE" id="PS50206"/>
    </source>
</evidence>
<dbReference type="PANTHER" id="PTHR43031">
    <property type="entry name" value="FAD-DEPENDENT OXIDOREDUCTASE"/>
    <property type="match status" value="1"/>
</dbReference>
<dbReference type="Pfam" id="PF00581">
    <property type="entry name" value="Rhodanese"/>
    <property type="match status" value="1"/>
</dbReference>
<reference evidence="2 3" key="1">
    <citation type="submission" date="2021-01" db="EMBL/GenBank/DDBJ databases">
        <title>Genomic Encyclopedia of Type Strains, Phase IV (KMG-IV): sequencing the most valuable type-strain genomes for metagenomic binning, comparative biology and taxonomic classification.</title>
        <authorList>
            <person name="Goeker M."/>
        </authorList>
    </citation>
    <scope>NUCLEOTIDE SEQUENCE [LARGE SCALE GENOMIC DNA]</scope>
    <source>
        <strain evidence="2 3">DSM 27513</strain>
    </source>
</reference>
<protein>
    <submittedName>
        <fullName evidence="2">Rhodanese-related sulfurtransferase</fullName>
    </submittedName>
</protein>
<comment type="caution">
    <text evidence="2">The sequence shown here is derived from an EMBL/GenBank/DDBJ whole genome shotgun (WGS) entry which is preliminary data.</text>
</comment>
<dbReference type="InterPro" id="IPR050229">
    <property type="entry name" value="GlpE_sulfurtransferase"/>
</dbReference>
<dbReference type="Proteomes" id="UP000809081">
    <property type="component" value="Unassembled WGS sequence"/>
</dbReference>
<dbReference type="Gene3D" id="3.40.250.10">
    <property type="entry name" value="Rhodanese-like domain"/>
    <property type="match status" value="1"/>
</dbReference>
<organism evidence="2 3">
    <name type="scientific">Streptococcus saliviloxodontae</name>
    <dbReference type="NCBI Taxonomy" id="1349416"/>
    <lineage>
        <taxon>Bacteria</taxon>
        <taxon>Bacillati</taxon>
        <taxon>Bacillota</taxon>
        <taxon>Bacilli</taxon>
        <taxon>Lactobacillales</taxon>
        <taxon>Streptococcaceae</taxon>
        <taxon>Streptococcus</taxon>
    </lineage>
</organism>